<dbReference type="AlphaFoldDB" id="A0A9D4HBR2"/>
<reference evidence="1" key="2">
    <citation type="submission" date="2020-11" db="EMBL/GenBank/DDBJ databases">
        <authorList>
            <person name="McCartney M.A."/>
            <person name="Auch B."/>
            <person name="Kono T."/>
            <person name="Mallez S."/>
            <person name="Becker A."/>
            <person name="Gohl D.M."/>
            <person name="Silverstein K.A.T."/>
            <person name="Koren S."/>
            <person name="Bechman K.B."/>
            <person name="Herman A."/>
            <person name="Abrahante J.E."/>
            <person name="Garbe J."/>
        </authorList>
    </citation>
    <scope>NUCLEOTIDE SEQUENCE</scope>
    <source>
        <strain evidence="1">Duluth1</strain>
        <tissue evidence="1">Whole animal</tissue>
    </source>
</reference>
<sequence length="90" mass="10612">MRSLLALMDCSKQLYDCTPCFQVDEIMADLRVSFRNAYQQSRQQTQQICIHCPLHQYHNLCKDINGKYHHNLCKDINGKYHHNLCKDING</sequence>
<gene>
    <name evidence="1" type="ORF">DPMN_104502</name>
</gene>
<evidence type="ECO:0000313" key="1">
    <source>
        <dbReference type="EMBL" id="KAH3831240.1"/>
    </source>
</evidence>
<dbReference type="Proteomes" id="UP000828390">
    <property type="component" value="Unassembled WGS sequence"/>
</dbReference>
<organism evidence="1 2">
    <name type="scientific">Dreissena polymorpha</name>
    <name type="common">Zebra mussel</name>
    <name type="synonym">Mytilus polymorpha</name>
    <dbReference type="NCBI Taxonomy" id="45954"/>
    <lineage>
        <taxon>Eukaryota</taxon>
        <taxon>Metazoa</taxon>
        <taxon>Spiralia</taxon>
        <taxon>Lophotrochozoa</taxon>
        <taxon>Mollusca</taxon>
        <taxon>Bivalvia</taxon>
        <taxon>Autobranchia</taxon>
        <taxon>Heteroconchia</taxon>
        <taxon>Euheterodonta</taxon>
        <taxon>Imparidentia</taxon>
        <taxon>Neoheterodontei</taxon>
        <taxon>Myida</taxon>
        <taxon>Dreissenoidea</taxon>
        <taxon>Dreissenidae</taxon>
        <taxon>Dreissena</taxon>
    </lineage>
</organism>
<dbReference type="EMBL" id="JAIWYP010000004">
    <property type="protein sequence ID" value="KAH3831240.1"/>
    <property type="molecule type" value="Genomic_DNA"/>
</dbReference>
<name>A0A9D4HBR2_DREPO</name>
<reference evidence="1" key="1">
    <citation type="journal article" date="2019" name="bioRxiv">
        <title>The Genome of the Zebra Mussel, Dreissena polymorpha: A Resource for Invasive Species Research.</title>
        <authorList>
            <person name="McCartney M.A."/>
            <person name="Auch B."/>
            <person name="Kono T."/>
            <person name="Mallez S."/>
            <person name="Zhang Y."/>
            <person name="Obille A."/>
            <person name="Becker A."/>
            <person name="Abrahante J.E."/>
            <person name="Garbe J."/>
            <person name="Badalamenti J.P."/>
            <person name="Herman A."/>
            <person name="Mangelson H."/>
            <person name="Liachko I."/>
            <person name="Sullivan S."/>
            <person name="Sone E.D."/>
            <person name="Koren S."/>
            <person name="Silverstein K.A.T."/>
            <person name="Beckman K.B."/>
            <person name="Gohl D.M."/>
        </authorList>
    </citation>
    <scope>NUCLEOTIDE SEQUENCE</scope>
    <source>
        <strain evidence="1">Duluth1</strain>
        <tissue evidence="1">Whole animal</tissue>
    </source>
</reference>
<keyword evidence="2" id="KW-1185">Reference proteome</keyword>
<proteinExistence type="predicted"/>
<protein>
    <submittedName>
        <fullName evidence="1">Uncharacterized protein</fullName>
    </submittedName>
</protein>
<evidence type="ECO:0000313" key="2">
    <source>
        <dbReference type="Proteomes" id="UP000828390"/>
    </source>
</evidence>
<comment type="caution">
    <text evidence="1">The sequence shown here is derived from an EMBL/GenBank/DDBJ whole genome shotgun (WGS) entry which is preliminary data.</text>
</comment>
<accession>A0A9D4HBR2</accession>